<evidence type="ECO:0008006" key="3">
    <source>
        <dbReference type="Google" id="ProtNLM"/>
    </source>
</evidence>
<name>A0A1H3LF13_9GAMM</name>
<keyword evidence="2" id="KW-1185">Reference proteome</keyword>
<proteinExistence type="predicted"/>
<dbReference type="Proteomes" id="UP000199035">
    <property type="component" value="Unassembled WGS sequence"/>
</dbReference>
<dbReference type="AlphaFoldDB" id="A0A1H3LF13"/>
<accession>A0A1H3LF13</accession>
<organism evidence="1 2">
    <name type="scientific">Acinetobacter kyonggiensis</name>
    <dbReference type="NCBI Taxonomy" id="595670"/>
    <lineage>
        <taxon>Bacteria</taxon>
        <taxon>Pseudomonadati</taxon>
        <taxon>Pseudomonadota</taxon>
        <taxon>Gammaproteobacteria</taxon>
        <taxon>Moraxellales</taxon>
        <taxon>Moraxellaceae</taxon>
        <taxon>Acinetobacter</taxon>
    </lineage>
</organism>
<dbReference type="EMBL" id="FNPK01000017">
    <property type="protein sequence ID" value="SDY62759.1"/>
    <property type="molecule type" value="Genomic_DNA"/>
</dbReference>
<evidence type="ECO:0000313" key="2">
    <source>
        <dbReference type="Proteomes" id="UP000199035"/>
    </source>
</evidence>
<protein>
    <recommendedName>
        <fullName evidence="3">SAM-dependent methyltransferase</fullName>
    </recommendedName>
</protein>
<dbReference type="SUPFAM" id="SSF53335">
    <property type="entry name" value="S-adenosyl-L-methionine-dependent methyltransferases"/>
    <property type="match status" value="1"/>
</dbReference>
<evidence type="ECO:0000313" key="1">
    <source>
        <dbReference type="EMBL" id="SDY62759.1"/>
    </source>
</evidence>
<dbReference type="InterPro" id="IPR029063">
    <property type="entry name" value="SAM-dependent_MTases_sf"/>
</dbReference>
<gene>
    <name evidence="1" type="ORF">SAMN05421643_11743</name>
</gene>
<dbReference type="STRING" id="595670.SAMN05421643_11743"/>
<reference evidence="2" key="1">
    <citation type="submission" date="2016-10" db="EMBL/GenBank/DDBJ databases">
        <authorList>
            <person name="Varghese N."/>
            <person name="Submissions S."/>
        </authorList>
    </citation>
    <scope>NUCLEOTIDE SEQUENCE [LARGE SCALE GENOMIC DNA]</scope>
    <source>
        <strain evidence="2">ANC 5109</strain>
    </source>
</reference>
<sequence length="65" mass="7457">MLIKEVASPIDLRKPEDAVQWASEVNIKRPWRYAFFDYYAELIQQSNVRNILEIGAGPGYLANTS</sequence>